<organism evidence="2 3">
    <name type="scientific">Hibiscus sabdariffa</name>
    <name type="common">roselle</name>
    <dbReference type="NCBI Taxonomy" id="183260"/>
    <lineage>
        <taxon>Eukaryota</taxon>
        <taxon>Viridiplantae</taxon>
        <taxon>Streptophyta</taxon>
        <taxon>Embryophyta</taxon>
        <taxon>Tracheophyta</taxon>
        <taxon>Spermatophyta</taxon>
        <taxon>Magnoliopsida</taxon>
        <taxon>eudicotyledons</taxon>
        <taxon>Gunneridae</taxon>
        <taxon>Pentapetalae</taxon>
        <taxon>rosids</taxon>
        <taxon>malvids</taxon>
        <taxon>Malvales</taxon>
        <taxon>Malvaceae</taxon>
        <taxon>Malvoideae</taxon>
        <taxon>Hibiscus</taxon>
    </lineage>
</organism>
<reference evidence="2 3" key="1">
    <citation type="journal article" date="2024" name="G3 (Bethesda)">
        <title>Genome assembly of Hibiscus sabdariffa L. provides insights into metabolisms of medicinal natural products.</title>
        <authorList>
            <person name="Kim T."/>
        </authorList>
    </citation>
    <scope>NUCLEOTIDE SEQUENCE [LARGE SCALE GENOMIC DNA]</scope>
    <source>
        <strain evidence="2">TK-2024</strain>
        <tissue evidence="2">Old leaves</tissue>
    </source>
</reference>
<dbReference type="Pfam" id="PF13456">
    <property type="entry name" value="RVT_3"/>
    <property type="match status" value="1"/>
</dbReference>
<evidence type="ECO:0000313" key="2">
    <source>
        <dbReference type="EMBL" id="KAK8991616.1"/>
    </source>
</evidence>
<dbReference type="CDD" id="cd06222">
    <property type="entry name" value="RNase_H_like"/>
    <property type="match status" value="1"/>
</dbReference>
<dbReference type="Gene3D" id="3.30.420.10">
    <property type="entry name" value="Ribonuclease H-like superfamily/Ribonuclease H"/>
    <property type="match status" value="1"/>
</dbReference>
<proteinExistence type="predicted"/>
<accession>A0ABR2PT34</accession>
<dbReference type="PANTHER" id="PTHR47723">
    <property type="entry name" value="OS05G0353850 PROTEIN"/>
    <property type="match status" value="1"/>
</dbReference>
<dbReference type="InterPro" id="IPR044730">
    <property type="entry name" value="RNase_H-like_dom_plant"/>
</dbReference>
<dbReference type="InterPro" id="IPR053151">
    <property type="entry name" value="RNase_H-like"/>
</dbReference>
<protein>
    <recommendedName>
        <fullName evidence="1">RNase H type-1 domain-containing protein</fullName>
    </recommendedName>
</protein>
<dbReference type="Proteomes" id="UP001396334">
    <property type="component" value="Unassembled WGS sequence"/>
</dbReference>
<evidence type="ECO:0000313" key="3">
    <source>
        <dbReference type="Proteomes" id="UP001396334"/>
    </source>
</evidence>
<dbReference type="InterPro" id="IPR002156">
    <property type="entry name" value="RNaseH_domain"/>
</dbReference>
<dbReference type="EMBL" id="JBBPBN010000052">
    <property type="protein sequence ID" value="KAK8991616.1"/>
    <property type="molecule type" value="Genomic_DNA"/>
</dbReference>
<feature type="domain" description="RNase H type-1" evidence="1">
    <location>
        <begin position="61"/>
        <end position="122"/>
    </location>
</feature>
<sequence>MVNFAGEWRWEMFQQYLPASTLLRIASITVMTRGNYCDSVGWNATTDKSFSVSSAYRFRCTQGVRAVLLEVDSEDVVRVVRSCRGGGSIFNKVLELMDREWNVEISWIPRRINRVADGLARLAKLDSLECEFFAAPPDELIDLVQTDMSEAALG</sequence>
<dbReference type="InterPro" id="IPR012337">
    <property type="entry name" value="RNaseH-like_sf"/>
</dbReference>
<dbReference type="InterPro" id="IPR036397">
    <property type="entry name" value="RNaseH_sf"/>
</dbReference>
<name>A0ABR2PT34_9ROSI</name>
<dbReference type="SUPFAM" id="SSF53098">
    <property type="entry name" value="Ribonuclease H-like"/>
    <property type="match status" value="1"/>
</dbReference>
<evidence type="ECO:0000259" key="1">
    <source>
        <dbReference type="Pfam" id="PF13456"/>
    </source>
</evidence>
<dbReference type="PANTHER" id="PTHR47723:SF19">
    <property type="entry name" value="POLYNUCLEOTIDYL TRANSFERASE, RIBONUCLEASE H-LIKE SUPERFAMILY PROTEIN"/>
    <property type="match status" value="1"/>
</dbReference>
<keyword evidence="3" id="KW-1185">Reference proteome</keyword>
<comment type="caution">
    <text evidence="2">The sequence shown here is derived from an EMBL/GenBank/DDBJ whole genome shotgun (WGS) entry which is preliminary data.</text>
</comment>
<gene>
    <name evidence="2" type="ORF">V6N11_062621</name>
</gene>